<protein>
    <submittedName>
        <fullName evidence="2">Uncharacterized protein</fullName>
    </submittedName>
</protein>
<feature type="region of interest" description="Disordered" evidence="1">
    <location>
        <begin position="1"/>
        <end position="44"/>
    </location>
</feature>
<evidence type="ECO:0000313" key="2">
    <source>
        <dbReference type="EMBL" id="MPC39964.1"/>
    </source>
</evidence>
<dbReference type="Proteomes" id="UP000324222">
    <property type="component" value="Unassembled WGS sequence"/>
</dbReference>
<evidence type="ECO:0000313" key="3">
    <source>
        <dbReference type="Proteomes" id="UP000324222"/>
    </source>
</evidence>
<sequence length="60" mass="6681">MSFTAETTHGAAEDGEARRSSGRARRGGRDGKAVRGNRNSWTLGRERRCFTTRKLELRSG</sequence>
<organism evidence="2 3">
    <name type="scientific">Portunus trituberculatus</name>
    <name type="common">Swimming crab</name>
    <name type="synonym">Neptunus trituberculatus</name>
    <dbReference type="NCBI Taxonomy" id="210409"/>
    <lineage>
        <taxon>Eukaryota</taxon>
        <taxon>Metazoa</taxon>
        <taxon>Ecdysozoa</taxon>
        <taxon>Arthropoda</taxon>
        <taxon>Crustacea</taxon>
        <taxon>Multicrustacea</taxon>
        <taxon>Malacostraca</taxon>
        <taxon>Eumalacostraca</taxon>
        <taxon>Eucarida</taxon>
        <taxon>Decapoda</taxon>
        <taxon>Pleocyemata</taxon>
        <taxon>Brachyura</taxon>
        <taxon>Eubrachyura</taxon>
        <taxon>Portunoidea</taxon>
        <taxon>Portunidae</taxon>
        <taxon>Portuninae</taxon>
        <taxon>Portunus</taxon>
    </lineage>
</organism>
<dbReference type="EMBL" id="VSRR010004532">
    <property type="protein sequence ID" value="MPC39964.1"/>
    <property type="molecule type" value="Genomic_DNA"/>
</dbReference>
<dbReference type="AlphaFoldDB" id="A0A5B7F5Q2"/>
<reference evidence="2 3" key="1">
    <citation type="submission" date="2019-05" db="EMBL/GenBank/DDBJ databases">
        <title>Another draft genome of Portunus trituberculatus and its Hox gene families provides insights of decapod evolution.</title>
        <authorList>
            <person name="Jeong J.-H."/>
            <person name="Song I."/>
            <person name="Kim S."/>
            <person name="Choi T."/>
            <person name="Kim D."/>
            <person name="Ryu S."/>
            <person name="Kim W."/>
        </authorList>
    </citation>
    <scope>NUCLEOTIDE SEQUENCE [LARGE SCALE GENOMIC DNA]</scope>
    <source>
        <tissue evidence="2">Muscle</tissue>
    </source>
</reference>
<proteinExistence type="predicted"/>
<accession>A0A5B7F5Q2</accession>
<comment type="caution">
    <text evidence="2">The sequence shown here is derived from an EMBL/GenBank/DDBJ whole genome shotgun (WGS) entry which is preliminary data.</text>
</comment>
<keyword evidence="3" id="KW-1185">Reference proteome</keyword>
<evidence type="ECO:0000256" key="1">
    <source>
        <dbReference type="SAM" id="MobiDB-lite"/>
    </source>
</evidence>
<name>A0A5B7F5Q2_PORTR</name>
<gene>
    <name evidence="2" type="ORF">E2C01_033516</name>
</gene>